<comment type="caution">
    <text evidence="7">The sequence shown here is derived from an EMBL/GenBank/DDBJ whole genome shotgun (WGS) entry which is preliminary data.</text>
</comment>
<dbReference type="Pfam" id="PF00356">
    <property type="entry name" value="LacI"/>
    <property type="match status" value="1"/>
</dbReference>
<organism evidence="7 8">
    <name type="scientific">Shinella lacus</name>
    <dbReference type="NCBI Taxonomy" id="2654216"/>
    <lineage>
        <taxon>Bacteria</taxon>
        <taxon>Pseudomonadati</taxon>
        <taxon>Pseudomonadota</taxon>
        <taxon>Alphaproteobacteria</taxon>
        <taxon>Hyphomicrobiales</taxon>
        <taxon>Rhizobiaceae</taxon>
        <taxon>Shinella</taxon>
    </lineage>
</organism>
<dbReference type="PANTHER" id="PTHR30146">
    <property type="entry name" value="LACI-RELATED TRANSCRIPTIONAL REPRESSOR"/>
    <property type="match status" value="1"/>
</dbReference>
<keyword evidence="4" id="KW-0804">Transcription</keyword>
<feature type="domain" description="HTH lacI-type" evidence="6">
    <location>
        <begin position="4"/>
        <end position="58"/>
    </location>
</feature>
<dbReference type="InterPro" id="IPR046335">
    <property type="entry name" value="LacI/GalR-like_sensor"/>
</dbReference>
<dbReference type="PANTHER" id="PTHR30146:SF151">
    <property type="entry name" value="HTH-TYPE TRANSCRIPTIONAL REPRESSOR CYTR"/>
    <property type="match status" value="1"/>
</dbReference>
<feature type="compositionally biased region" description="Polar residues" evidence="5">
    <location>
        <begin position="327"/>
        <end position="339"/>
    </location>
</feature>
<dbReference type="EMBL" id="WHSB02000008">
    <property type="protein sequence ID" value="MCQ4632488.1"/>
    <property type="molecule type" value="Genomic_DNA"/>
</dbReference>
<protein>
    <submittedName>
        <fullName evidence="7">Substrate-binding domain-containing protein</fullName>
    </submittedName>
</protein>
<evidence type="ECO:0000313" key="7">
    <source>
        <dbReference type="EMBL" id="MCQ4632488.1"/>
    </source>
</evidence>
<keyword evidence="2" id="KW-0805">Transcription regulation</keyword>
<proteinExistence type="predicted"/>
<dbReference type="SUPFAM" id="SSF47413">
    <property type="entry name" value="lambda repressor-like DNA-binding domains"/>
    <property type="match status" value="1"/>
</dbReference>
<dbReference type="SMART" id="SM00354">
    <property type="entry name" value="HTH_LACI"/>
    <property type="match status" value="1"/>
</dbReference>
<dbReference type="InterPro" id="IPR028082">
    <property type="entry name" value="Peripla_BP_I"/>
</dbReference>
<dbReference type="Gene3D" id="3.40.50.2300">
    <property type="match status" value="2"/>
</dbReference>
<keyword evidence="3" id="KW-0238">DNA-binding</keyword>
<feature type="region of interest" description="Disordered" evidence="5">
    <location>
        <begin position="316"/>
        <end position="347"/>
    </location>
</feature>
<dbReference type="Gene3D" id="1.10.260.40">
    <property type="entry name" value="lambda repressor-like DNA-binding domains"/>
    <property type="match status" value="1"/>
</dbReference>
<dbReference type="CDD" id="cd01392">
    <property type="entry name" value="HTH_LacI"/>
    <property type="match status" value="1"/>
</dbReference>
<keyword evidence="1" id="KW-0678">Repressor</keyword>
<dbReference type="InterPro" id="IPR010982">
    <property type="entry name" value="Lambda_DNA-bd_dom_sf"/>
</dbReference>
<sequence length="347" mass="36597">MGKPTITDLARAAGVSVTTVSHAFSGRRHVEPETRRRIEALAEEIGYRPNHRAQRLRTGRAGSIALVSSMPFAVAAGPSRLGFLMEIAAAAAVTAFSRGISLCLVPPLGPRDSLEALEVDGAIVVEPERDDPVLDFFSDRGVNIVCIGRAPGRDDLPFVDLQSGATARLLLDHLFSGNSNVGLITGQQRRNSYIEMEAAYAARIEETGASPTAIRIDENGGEQAAAEAAERLLRAEPSISALCVPVDAFATGVLDAARALGRRVPEDLRLATRYDGMRAKLATPPLTAVDLHLDHVAAAAVDLLLAHLGDGATTPQALAPPTLVVRPSSTASKRSNSARSPDGRSRA</sequence>
<dbReference type="Pfam" id="PF13377">
    <property type="entry name" value="Peripla_BP_3"/>
    <property type="match status" value="1"/>
</dbReference>
<keyword evidence="8" id="KW-1185">Reference proteome</keyword>
<evidence type="ECO:0000256" key="2">
    <source>
        <dbReference type="ARBA" id="ARBA00023015"/>
    </source>
</evidence>
<evidence type="ECO:0000256" key="3">
    <source>
        <dbReference type="ARBA" id="ARBA00023125"/>
    </source>
</evidence>
<evidence type="ECO:0000259" key="6">
    <source>
        <dbReference type="PROSITE" id="PS50932"/>
    </source>
</evidence>
<evidence type="ECO:0000256" key="4">
    <source>
        <dbReference type="ARBA" id="ARBA00023163"/>
    </source>
</evidence>
<evidence type="ECO:0000256" key="1">
    <source>
        <dbReference type="ARBA" id="ARBA00022491"/>
    </source>
</evidence>
<dbReference type="Proteomes" id="UP000996601">
    <property type="component" value="Unassembled WGS sequence"/>
</dbReference>
<dbReference type="PROSITE" id="PS50932">
    <property type="entry name" value="HTH_LACI_2"/>
    <property type="match status" value="1"/>
</dbReference>
<name>A0ABT1RBB7_9HYPH</name>
<gene>
    <name evidence="7" type="ORF">GB927_020755</name>
</gene>
<dbReference type="SUPFAM" id="SSF53822">
    <property type="entry name" value="Periplasmic binding protein-like I"/>
    <property type="match status" value="1"/>
</dbReference>
<accession>A0ABT1RBB7</accession>
<reference evidence="7" key="1">
    <citation type="submission" date="2021-07" db="EMBL/GenBank/DDBJ databases">
        <title>Shinella sp. nov., a novel member of the genus Shinella from water.</title>
        <authorList>
            <person name="Deng Y."/>
        </authorList>
    </citation>
    <scope>NUCLEOTIDE SEQUENCE</scope>
    <source>
        <strain evidence="7">CPCC 100929</strain>
    </source>
</reference>
<dbReference type="InterPro" id="IPR000843">
    <property type="entry name" value="HTH_LacI"/>
</dbReference>
<evidence type="ECO:0000313" key="8">
    <source>
        <dbReference type="Proteomes" id="UP000996601"/>
    </source>
</evidence>
<evidence type="ECO:0000256" key="5">
    <source>
        <dbReference type="SAM" id="MobiDB-lite"/>
    </source>
</evidence>